<evidence type="ECO:0000313" key="1">
    <source>
        <dbReference type="EMBL" id="MDC0749046.1"/>
    </source>
</evidence>
<dbReference type="RefSeq" id="WP_271928451.1">
    <property type="nucleotide sequence ID" value="NZ_JAQNDO010000001.1"/>
</dbReference>
<evidence type="ECO:0000313" key="2">
    <source>
        <dbReference type="Proteomes" id="UP001221411"/>
    </source>
</evidence>
<accession>A0ABT5F4N2</accession>
<dbReference type="Proteomes" id="UP001221411">
    <property type="component" value="Unassembled WGS sequence"/>
</dbReference>
<reference evidence="1 2" key="1">
    <citation type="submission" date="2022-11" db="EMBL/GenBank/DDBJ databases">
        <title>Minimal conservation of predation-associated metabolite biosynthetic gene clusters underscores biosynthetic potential of Myxococcota including descriptions for ten novel species: Archangium lansinium sp. nov., Myxococcus landrumus sp. nov., Nannocystis bai.</title>
        <authorList>
            <person name="Ahearne A."/>
            <person name="Stevens C."/>
            <person name="Dowd S."/>
        </authorList>
    </citation>
    <scope>NUCLEOTIDE SEQUENCE [LARGE SCALE GENOMIC DNA]</scope>
    <source>
        <strain evidence="1 2">RJM3</strain>
    </source>
</reference>
<protein>
    <submittedName>
        <fullName evidence="1">Uncharacterized protein</fullName>
    </submittedName>
</protein>
<proteinExistence type="predicted"/>
<sequence>MKKRIAFGTIGEVLVLAHADSPPTDPEWNAYVEAWEAHHATHGRSRLLVCTEGGAPTAAQRHGLDERVRRFGSDTARAAILSESLFARVVTNALSAMAHARDDNILGRFGDSHGPASSRVYRMFARNDLRHALAWLDVSATREPEIVRCIEQLKAALENSG</sequence>
<name>A0ABT5F4N2_9BACT</name>
<comment type="caution">
    <text evidence="1">The sequence shown here is derived from an EMBL/GenBank/DDBJ whole genome shotgun (WGS) entry which is preliminary data.</text>
</comment>
<keyword evidence="2" id="KW-1185">Reference proteome</keyword>
<organism evidence="1 2">
    <name type="scientific">Polyangium mundeleinium</name>
    <dbReference type="NCBI Taxonomy" id="2995306"/>
    <lineage>
        <taxon>Bacteria</taxon>
        <taxon>Pseudomonadati</taxon>
        <taxon>Myxococcota</taxon>
        <taxon>Polyangia</taxon>
        <taxon>Polyangiales</taxon>
        <taxon>Polyangiaceae</taxon>
        <taxon>Polyangium</taxon>
    </lineage>
</organism>
<dbReference type="EMBL" id="JAQNDO010000001">
    <property type="protein sequence ID" value="MDC0749046.1"/>
    <property type="molecule type" value="Genomic_DNA"/>
</dbReference>
<gene>
    <name evidence="1" type="ORF">POL67_47395</name>
</gene>